<accession>A0A091C493</accession>
<dbReference type="PATRIC" id="fig|1302649.3.peg.799"/>
<dbReference type="EMBL" id="JPVU01000086">
    <property type="protein sequence ID" value="KFN92676.1"/>
    <property type="molecule type" value="Genomic_DNA"/>
</dbReference>
<gene>
    <name evidence="1" type="ORF">TMUPMC115_0795</name>
</gene>
<sequence>MKLLKNFFDYFLPKGNIGHSEIFQSLLKNFFLKKFKMIGLY</sequence>
<dbReference type="AlphaFoldDB" id="A0A091C493"/>
<comment type="caution">
    <text evidence="1">The sequence shown here is derived from an EMBL/GenBank/DDBJ whole genome shotgun (WGS) entry which is preliminary data.</text>
</comment>
<proteinExistence type="predicted"/>
<organism evidence="1 2">
    <name type="scientific">Tetragenococcus muriaticus PMC-11-5</name>
    <dbReference type="NCBI Taxonomy" id="1302649"/>
    <lineage>
        <taxon>Bacteria</taxon>
        <taxon>Bacillati</taxon>
        <taxon>Bacillota</taxon>
        <taxon>Bacilli</taxon>
        <taxon>Lactobacillales</taxon>
        <taxon>Enterococcaceae</taxon>
        <taxon>Tetragenococcus</taxon>
    </lineage>
</organism>
<name>A0A091C493_9ENTE</name>
<reference evidence="1 2" key="1">
    <citation type="submission" date="2014-08" db="EMBL/GenBank/DDBJ databases">
        <title>Genome sequence of Tetragenococcus muriaticus.</title>
        <authorList>
            <person name="Chuea-nongthon C."/>
            <person name="Rodtong S."/>
            <person name="Yongsawatdigul J."/>
            <person name="Steele J.L."/>
            <person name="Liu X.-y."/>
            <person name="Speers J."/>
            <person name="Glasner J.D."/>
            <person name="Neeno-Eckwall E.C."/>
        </authorList>
    </citation>
    <scope>NUCLEOTIDE SEQUENCE [LARGE SCALE GENOMIC DNA]</scope>
    <source>
        <strain evidence="1 2">PMC-11-5</strain>
    </source>
</reference>
<dbReference type="Proteomes" id="UP000029380">
    <property type="component" value="Unassembled WGS sequence"/>
</dbReference>
<evidence type="ECO:0000313" key="2">
    <source>
        <dbReference type="Proteomes" id="UP000029380"/>
    </source>
</evidence>
<protein>
    <submittedName>
        <fullName evidence="1">Uncharacterized protein</fullName>
    </submittedName>
</protein>
<evidence type="ECO:0000313" key="1">
    <source>
        <dbReference type="EMBL" id="KFN92676.1"/>
    </source>
</evidence>